<dbReference type="GO" id="GO:0032422">
    <property type="term" value="F:purine-rich negative regulatory element binding"/>
    <property type="evidence" value="ECO:0007669"/>
    <property type="project" value="InterPro"/>
</dbReference>
<evidence type="ECO:0000256" key="1">
    <source>
        <dbReference type="ARBA" id="ARBA00009251"/>
    </source>
</evidence>
<gene>
    <name evidence="3" type="ORF">CVIRNUC_000174</name>
</gene>
<proteinExistence type="inferred from homology"/>
<keyword evidence="4" id="KW-1185">Reference proteome</keyword>
<dbReference type="GO" id="GO:0000977">
    <property type="term" value="F:RNA polymerase II transcription regulatory region sequence-specific DNA binding"/>
    <property type="evidence" value="ECO:0007669"/>
    <property type="project" value="InterPro"/>
</dbReference>
<dbReference type="Pfam" id="PF04845">
    <property type="entry name" value="PurA"/>
    <property type="match status" value="2"/>
</dbReference>
<comment type="similarity">
    <text evidence="1">Belongs to the PUR DNA-binding protein family.</text>
</comment>
<dbReference type="EMBL" id="CAUYUE010000001">
    <property type="protein sequence ID" value="CAK0732739.1"/>
    <property type="molecule type" value="Genomic_DNA"/>
</dbReference>
<organism evidence="3 4">
    <name type="scientific">Coccomyxa viridis</name>
    <dbReference type="NCBI Taxonomy" id="1274662"/>
    <lineage>
        <taxon>Eukaryota</taxon>
        <taxon>Viridiplantae</taxon>
        <taxon>Chlorophyta</taxon>
        <taxon>core chlorophytes</taxon>
        <taxon>Trebouxiophyceae</taxon>
        <taxon>Trebouxiophyceae incertae sedis</taxon>
        <taxon>Coccomyxaceae</taxon>
        <taxon>Coccomyxa</taxon>
    </lineage>
</organism>
<sequence length="486" mass="52919">MDVPASFTWKGEASTHRLSANLCALSMERTGTTAAASTATRVLAWPNAWECTAPYSQQASVQEQGVKAVPHLGGRIEISQACDERMQTQPVSQQGGEDAEVCSETLQIESKIFFCDAKTNMRGLYLKVSEKKANRERSTIIVPGRSLPWFRELFNYYATTDPAVVTSKEYPVDSKVFFWSLGANPWGRYLRISENGAGPKGRCHIMVPAGGANAEGWLAFRDVLARIEAYTSRAAPAQVDLQRLMGDWSLGSSPSMAQGMLSMGSAPTPCALMSSSGFVNEQGLQNRQLSDLGSYLELLSLSRGQEQEPGLGSRLPHLQAQSMDSQHSAHSLQSQMRLQPALQPQAPGALQMHSQFCLQSHPSTQAQQAGRPAMAISNPFSDLTQTSMGQVSMSQPHEAQQAEAATELSTTEAGSLLLRAGQKRFFFDAFCNPHGSFFRITEVFGQERVAITVPESAAIHFHEALRLCLGQLPSQSSPGSQQEESR</sequence>
<dbReference type="PANTHER" id="PTHR12611:SF0">
    <property type="entry name" value="PURINE-RICH BINDING PROTEIN-ALPHA, ISOFORM B"/>
    <property type="match status" value="1"/>
</dbReference>
<keyword evidence="2" id="KW-0238">DNA-binding</keyword>
<dbReference type="Proteomes" id="UP001314263">
    <property type="component" value="Unassembled WGS sequence"/>
</dbReference>
<comment type="caution">
    <text evidence="3">The sequence shown here is derived from an EMBL/GenBank/DDBJ whole genome shotgun (WGS) entry which is preliminary data.</text>
</comment>
<dbReference type="Gene3D" id="3.10.450.700">
    <property type="match status" value="2"/>
</dbReference>
<dbReference type="GO" id="GO:0000981">
    <property type="term" value="F:DNA-binding transcription factor activity, RNA polymerase II-specific"/>
    <property type="evidence" value="ECO:0007669"/>
    <property type="project" value="TreeGrafter"/>
</dbReference>
<reference evidence="3 4" key="1">
    <citation type="submission" date="2023-10" db="EMBL/GenBank/DDBJ databases">
        <authorList>
            <person name="Maclean D."/>
            <person name="Macfadyen A."/>
        </authorList>
    </citation>
    <scope>NUCLEOTIDE SEQUENCE [LARGE SCALE GENOMIC DNA]</scope>
</reference>
<evidence type="ECO:0000313" key="3">
    <source>
        <dbReference type="EMBL" id="CAK0732739.1"/>
    </source>
</evidence>
<accession>A0AAV1HR08</accession>
<dbReference type="Gene3D" id="3.30.2450.30">
    <property type="match status" value="1"/>
</dbReference>
<name>A0AAV1HR08_9CHLO</name>
<dbReference type="AlphaFoldDB" id="A0AAV1HR08"/>
<dbReference type="GO" id="GO:0005634">
    <property type="term" value="C:nucleus"/>
    <property type="evidence" value="ECO:0007669"/>
    <property type="project" value="TreeGrafter"/>
</dbReference>
<dbReference type="InterPro" id="IPR006628">
    <property type="entry name" value="PUR-bd_fam"/>
</dbReference>
<evidence type="ECO:0000313" key="4">
    <source>
        <dbReference type="Proteomes" id="UP001314263"/>
    </source>
</evidence>
<dbReference type="SMART" id="SM00712">
    <property type="entry name" value="PUR"/>
    <property type="match status" value="3"/>
</dbReference>
<protein>
    <submittedName>
        <fullName evidence="3">Uncharacterized protein</fullName>
    </submittedName>
</protein>
<dbReference type="PANTHER" id="PTHR12611">
    <property type="entry name" value="PUR-TRANSCRIPTIONAL ACTIVATOR"/>
    <property type="match status" value="1"/>
</dbReference>
<evidence type="ECO:0000256" key="2">
    <source>
        <dbReference type="ARBA" id="ARBA00023125"/>
    </source>
</evidence>